<evidence type="ECO:0000259" key="5">
    <source>
        <dbReference type="PROSITE" id="PS50103"/>
    </source>
</evidence>
<dbReference type="AlphaFoldDB" id="A0A3Q3VK79"/>
<dbReference type="STRING" id="94237.ENSMMOP00000000538"/>
<keyword evidence="1 4" id="KW-0479">Metal-binding</keyword>
<evidence type="ECO:0000256" key="2">
    <source>
        <dbReference type="ARBA" id="ARBA00022771"/>
    </source>
</evidence>
<keyword evidence="7" id="KW-1185">Reference proteome</keyword>
<accession>A0A3Q3VK79</accession>
<proteinExistence type="predicted"/>
<feature type="zinc finger region" description="C3H1-type" evidence="4">
    <location>
        <begin position="134"/>
        <end position="162"/>
    </location>
</feature>
<reference evidence="6" key="1">
    <citation type="submission" date="2025-08" db="UniProtKB">
        <authorList>
            <consortium name="Ensembl"/>
        </authorList>
    </citation>
    <scope>IDENTIFICATION</scope>
</reference>
<evidence type="ECO:0000256" key="4">
    <source>
        <dbReference type="PROSITE-ProRule" id="PRU00723"/>
    </source>
</evidence>
<evidence type="ECO:0000313" key="7">
    <source>
        <dbReference type="Proteomes" id="UP000261620"/>
    </source>
</evidence>
<name>A0A3Q3VK79_MOLML</name>
<evidence type="ECO:0000313" key="6">
    <source>
        <dbReference type="Ensembl" id="ENSMMOP00000000538.1"/>
    </source>
</evidence>
<dbReference type="SMART" id="SM00356">
    <property type="entry name" value="ZnF_C3H1"/>
    <property type="match status" value="1"/>
</dbReference>
<dbReference type="InterPro" id="IPR000571">
    <property type="entry name" value="Znf_CCCH"/>
</dbReference>
<keyword evidence="3 4" id="KW-0862">Zinc</keyword>
<dbReference type="Pfam" id="PF00642">
    <property type="entry name" value="zf-CCCH"/>
    <property type="match status" value="1"/>
</dbReference>
<dbReference type="FunFam" id="4.10.1000.10:FF:000009">
    <property type="entry name" value="probable helicase with zinc finger domain"/>
    <property type="match status" value="1"/>
</dbReference>
<dbReference type="Gene3D" id="4.10.1000.10">
    <property type="entry name" value="Zinc finger, CCCH-type"/>
    <property type="match status" value="1"/>
</dbReference>
<dbReference type="Proteomes" id="UP000261620">
    <property type="component" value="Unplaced"/>
</dbReference>
<organism evidence="6 7">
    <name type="scientific">Mola mola</name>
    <name type="common">Ocean sunfish</name>
    <name type="synonym">Tetraodon mola</name>
    <dbReference type="NCBI Taxonomy" id="94237"/>
    <lineage>
        <taxon>Eukaryota</taxon>
        <taxon>Metazoa</taxon>
        <taxon>Chordata</taxon>
        <taxon>Craniata</taxon>
        <taxon>Vertebrata</taxon>
        <taxon>Euteleostomi</taxon>
        <taxon>Actinopterygii</taxon>
        <taxon>Neopterygii</taxon>
        <taxon>Teleostei</taxon>
        <taxon>Neoteleostei</taxon>
        <taxon>Acanthomorphata</taxon>
        <taxon>Eupercaria</taxon>
        <taxon>Tetraodontiformes</taxon>
        <taxon>Molidae</taxon>
        <taxon>Mola</taxon>
    </lineage>
</organism>
<dbReference type="SUPFAM" id="SSF90229">
    <property type="entry name" value="CCCH zinc finger"/>
    <property type="match status" value="1"/>
</dbReference>
<dbReference type="PROSITE" id="PS50103">
    <property type="entry name" value="ZF_C3H1"/>
    <property type="match status" value="1"/>
</dbReference>
<protein>
    <recommendedName>
        <fullName evidence="5">C3H1-type domain-containing protein</fullName>
    </recommendedName>
</protein>
<feature type="domain" description="C3H1-type" evidence="5">
    <location>
        <begin position="134"/>
        <end position="162"/>
    </location>
</feature>
<dbReference type="OMA" id="FLCLRIM"/>
<keyword evidence="2 4" id="KW-0863">Zinc-finger</keyword>
<evidence type="ECO:0000256" key="1">
    <source>
        <dbReference type="ARBA" id="ARBA00022723"/>
    </source>
</evidence>
<reference evidence="6" key="2">
    <citation type="submission" date="2025-09" db="UniProtKB">
        <authorList>
            <consortium name="Ensembl"/>
        </authorList>
    </citation>
    <scope>IDENTIFICATION</scope>
</reference>
<dbReference type="InterPro" id="IPR036855">
    <property type="entry name" value="Znf_CCCH_sf"/>
</dbReference>
<evidence type="ECO:0000256" key="3">
    <source>
        <dbReference type="ARBA" id="ARBA00022833"/>
    </source>
</evidence>
<dbReference type="GO" id="GO:0008270">
    <property type="term" value="F:zinc ion binding"/>
    <property type="evidence" value="ECO:0007669"/>
    <property type="project" value="UniProtKB-KW"/>
</dbReference>
<dbReference type="Ensembl" id="ENSMMOT00000000545.1">
    <property type="protein sequence ID" value="ENSMMOP00000000538.1"/>
    <property type="gene ID" value="ENSMMOG00000000459.1"/>
</dbReference>
<sequence length="566" mass="64386">MADRRAEKSCEEASRSLTRREYEAAVSHSTDALVVLAPQTQDSGAPVLRVLLYRIAAFLQLVSTVDGSLQASLHSMLLDGSLEEVVSILSKALYGEPMVGFKYDNYRNFCNAFKYFNVQDGWQFRPPPRGVTSSEEYTLCKRYLEQGLCRYGAQCTSAHSQEELMEWQKRYASRLIRLKQQQESKHFTENYMETLIEKWMNSLSPEKVLSDYLEGVIVETSSSLSVTVSTKKSSHSWTFSLLCKPARKLYRIALLYDAHRPHFFISGVSGLQPLPKGCQEWTPGEETPYNGLDHCIYKVVLGFSTEIFGTFRQTVVFDFGSEPVLMQRIMVDAASIEDLEHLMAARQQLLLTAKRWDSSCKTIVEFTPNETMADLERSLLSRYQIPLSADQLFTQSVLDKTLTKDNYQARLHDLLYIEEIAQYKEVSKFNIKVNLQLVTSFMLTGISVGAKYAQNGQLFARFKLTETLSEDTLAGRLVMTKVNSVLVLPLGREGICSQSPPGVKERVYEAVIEEKTKDYIFLRICKDCCEELGLQPDREIQVHAATKENEPFLCLRIMSSDTRQSQ</sequence>